<protein>
    <recommendedName>
        <fullName evidence="4">Clr5 domain-containing protein</fullName>
    </recommendedName>
</protein>
<dbReference type="PANTHER" id="PTHR24123">
    <property type="entry name" value="ANKYRIN REPEAT-CONTAINING"/>
    <property type="match status" value="1"/>
</dbReference>
<dbReference type="AlphaFoldDB" id="A0A9N9W452"/>
<evidence type="ECO:0000313" key="5">
    <source>
        <dbReference type="EMBL" id="CAH0045920.1"/>
    </source>
</evidence>
<feature type="repeat" description="ANK" evidence="3">
    <location>
        <begin position="1120"/>
        <end position="1152"/>
    </location>
</feature>
<keyword evidence="2 3" id="KW-0040">ANK repeat</keyword>
<dbReference type="InterPro" id="IPR036770">
    <property type="entry name" value="Ankyrin_rpt-contain_sf"/>
</dbReference>
<sequence>MSPSSRKIPSTEWERHKATILRLRLKDKLPLKALNAEGRSLIQVMKDEHQFHATASQYESQIAKWGAVKNLKKRDWESILPVYDDLQSQGLEPRIRVGDHLFEDRKIKKARYHYGGRQNSSLSDNIALAPSSDEIRPWCLEFRQPNGQYTEYFKRNENSDLPRSTTSAALVQMDIRSTAGSQPSQMHPHGIEHVFCAADTMTSALIPCPPSFNTPQCEILGMPSSTSICFDPDAHIFSPISPQLTEFPVSVISPQYESSNVDDFINSILYPPSSPGEWFSDNNAVALLSPKGSEIDSIHRASSPSPQLAILAYIDPLLERIALHPRWRQADITELSVNDIFERLVSLPRATLSGSSSTLDSTLVSGRDRNISISDIYSRIMYSVLNNFAGLGPIQRLAVFGFLRLAPDGMSYLVKWLGSDQPSIAKPVASNLFQLAIEAGDEEVVSIILKETSGRSNEINVDKPIYYFSSFRGREHSPLALAARLHHLGVVKTMLAHGAKIGVEGEELNRSAFKAAMRGFCDRCLHHRDGTSHKREVASIVELCLSHEPQRVTDYLIQAFSARKGYLYEPLFEAVPKTQYPKLFNPEAWRECNRREGISALDKYPIPIFRSIQEVLENQAADKMIRSLLSTCQTLKFIPASVIEHTRLLNEATAVAISKNNTKLVRYFLDHIKPTSGHLASAVHNQDNEMVDFILDKGAAPGGEVACLRHMYECMTEAIRWKNAVLINRLEEGGALDTIFDDRGDFGSEFNAAALAAGEVGDFGYLKALISLVPPRTQMQSLATPIVRAIDESQLLVASELIAHHAKATSKATIMDKSYKGIEEVLCAAVGTGNLEFIDQVTEQYLLTDFEAALAVAASLGHTHVVEKLLQRGANPLPDYESGSHNPLLEAIETHNFGIVSLLLEWGASPHCLADAVEAGDESMVRFLLDRGADPADEEAIFGAVKGGKKDIFSTLIGAFSSRYPNGKKQFGPKILEQAISSRDLACLGALFKAKLGVKRHWGQFQCNQLFLFAIGESRKGDTVIYDIICQLLEAGADPDAARLGNFRTTAETALLRAIKNNDPRLVRMLLDRGVDINRPARNCLKRTPLQQACEQGYIQMIMLLLDHGADVNAPAALNSGATALQLAAIQGNSDTVLLLLSKGAKIHDPPALINGRTALEGAAEHGRANVLNILLAKAALGYTLQDIDKALKYADKQGHEGCAHTLKLARFKLASVGVQ</sequence>
<gene>
    <name evidence="5" type="ORF">CSOL1703_00012553</name>
</gene>
<dbReference type="EMBL" id="CABFOC020000013">
    <property type="protein sequence ID" value="CAH0045920.1"/>
    <property type="molecule type" value="Genomic_DNA"/>
</dbReference>
<dbReference type="SMART" id="SM00248">
    <property type="entry name" value="ANK"/>
    <property type="match status" value="9"/>
</dbReference>
<evidence type="ECO:0000256" key="1">
    <source>
        <dbReference type="ARBA" id="ARBA00022737"/>
    </source>
</evidence>
<dbReference type="Proteomes" id="UP000775872">
    <property type="component" value="Unassembled WGS sequence"/>
</dbReference>
<proteinExistence type="predicted"/>
<dbReference type="SUPFAM" id="SSF48403">
    <property type="entry name" value="Ankyrin repeat"/>
    <property type="match status" value="2"/>
</dbReference>
<dbReference type="Pfam" id="PF12796">
    <property type="entry name" value="Ank_2"/>
    <property type="match status" value="2"/>
</dbReference>
<evidence type="ECO:0000259" key="4">
    <source>
        <dbReference type="Pfam" id="PF14420"/>
    </source>
</evidence>
<feature type="domain" description="Clr5" evidence="4">
    <location>
        <begin position="10"/>
        <end position="67"/>
    </location>
</feature>
<comment type="caution">
    <text evidence="5">The sequence shown here is derived from an EMBL/GenBank/DDBJ whole genome shotgun (WGS) entry which is preliminary data.</text>
</comment>
<dbReference type="Pfam" id="PF14420">
    <property type="entry name" value="Clr5"/>
    <property type="match status" value="1"/>
</dbReference>
<feature type="repeat" description="ANK" evidence="3">
    <location>
        <begin position="1050"/>
        <end position="1082"/>
    </location>
</feature>
<organism evidence="5 6">
    <name type="scientific">Clonostachys solani</name>
    <dbReference type="NCBI Taxonomy" id="160281"/>
    <lineage>
        <taxon>Eukaryota</taxon>
        <taxon>Fungi</taxon>
        <taxon>Dikarya</taxon>
        <taxon>Ascomycota</taxon>
        <taxon>Pezizomycotina</taxon>
        <taxon>Sordariomycetes</taxon>
        <taxon>Hypocreomycetidae</taxon>
        <taxon>Hypocreales</taxon>
        <taxon>Bionectriaceae</taxon>
        <taxon>Clonostachys</taxon>
    </lineage>
</organism>
<keyword evidence="6" id="KW-1185">Reference proteome</keyword>
<evidence type="ECO:0000256" key="2">
    <source>
        <dbReference type="ARBA" id="ARBA00023043"/>
    </source>
</evidence>
<evidence type="ECO:0000256" key="3">
    <source>
        <dbReference type="PROSITE-ProRule" id="PRU00023"/>
    </source>
</evidence>
<dbReference type="PROSITE" id="PS50088">
    <property type="entry name" value="ANK_REPEAT"/>
    <property type="match status" value="4"/>
</dbReference>
<dbReference type="OrthoDB" id="539213at2759"/>
<dbReference type="InterPro" id="IPR025676">
    <property type="entry name" value="Clr5_dom"/>
</dbReference>
<reference evidence="5" key="1">
    <citation type="submission" date="2021-10" db="EMBL/GenBank/DDBJ databases">
        <authorList>
            <person name="Piombo E."/>
        </authorList>
    </citation>
    <scope>NUCLEOTIDE SEQUENCE</scope>
</reference>
<evidence type="ECO:0000313" key="6">
    <source>
        <dbReference type="Proteomes" id="UP000775872"/>
    </source>
</evidence>
<feature type="repeat" description="ANK" evidence="3">
    <location>
        <begin position="1085"/>
        <end position="1117"/>
    </location>
</feature>
<dbReference type="InterPro" id="IPR051165">
    <property type="entry name" value="Multifunctional_ANK_Repeat"/>
</dbReference>
<dbReference type="InterPro" id="IPR002110">
    <property type="entry name" value="Ankyrin_rpt"/>
</dbReference>
<dbReference type="Gene3D" id="1.25.40.20">
    <property type="entry name" value="Ankyrin repeat-containing domain"/>
    <property type="match status" value="3"/>
</dbReference>
<accession>A0A9N9W452</accession>
<name>A0A9N9W452_9HYPO</name>
<dbReference type="PANTHER" id="PTHR24123:SF33">
    <property type="entry name" value="PROTEIN HOS4"/>
    <property type="match status" value="1"/>
</dbReference>
<keyword evidence="1" id="KW-0677">Repeat</keyword>
<dbReference type="PROSITE" id="PS50297">
    <property type="entry name" value="ANK_REP_REGION"/>
    <property type="match status" value="3"/>
</dbReference>
<feature type="repeat" description="ANK" evidence="3">
    <location>
        <begin position="474"/>
        <end position="506"/>
    </location>
</feature>